<feature type="chain" id="PRO_5036116215" evidence="2">
    <location>
        <begin position="18"/>
        <end position="1013"/>
    </location>
</feature>
<dbReference type="EMBL" id="VJMH01005348">
    <property type="protein sequence ID" value="KAF0696997.1"/>
    <property type="molecule type" value="Genomic_DNA"/>
</dbReference>
<reference evidence="3" key="2">
    <citation type="submission" date="2019-06" db="EMBL/GenBank/DDBJ databases">
        <title>Genomics analysis of Aphanomyces spp. identifies a new class of oomycete effector associated with host adaptation.</title>
        <authorList>
            <person name="Gaulin E."/>
        </authorList>
    </citation>
    <scope>NUCLEOTIDE SEQUENCE</scope>
    <source>
        <strain evidence="3">CBS 578.67</strain>
    </source>
</reference>
<dbReference type="EMBL" id="CAADRA010005369">
    <property type="protein sequence ID" value="VFT89124.1"/>
    <property type="molecule type" value="Genomic_DNA"/>
</dbReference>
<evidence type="ECO:0000256" key="2">
    <source>
        <dbReference type="SAM" id="SignalP"/>
    </source>
</evidence>
<sequence>MLGLFLVSITLVRSSVASSYDIATSPPSGHRPDVYAACQWRGPSAVRDEYILDLVSETTQGDSSPAECFPNVFAVGAPLAVPFPRSSYGYDLAPDTQYTPSDTNPHIHVNGYAIDQVLDVDVSYSEWEHRGAEIIYDALPHVAGVYRIDLQAFDFGGNDADASSHVCATCLAVTDRFRPFGTKGDCTDQEGGLYSPTAVQTLQSQVAALVKYRQTARNNACSDTRCDALVLRTFDFFAEHAIEDTSSSLTSVQSPLTTWTTCLSRGLSDSEWTRLTMSPIHADGSVETTRCVRRCDYSISLKEWYTAFACHEDSGQRTCVGSPTETCSFHQSLGMTADTLVSAIGVHLSSSRVPNLIASPDDVFPGLGYQPPSPTSLELHLDIACDVQSPGFAMFCAESVRFKLTDLFELRATLSSSSDIQALVAGRVVASSDASAMVFWRVKNTQADTWHEIVRGKSLYLSFGQFKSNVIFEAYTACGQVGQAITWTVYAHRREVVHMDDWWYNLWRCGAGSCNVPHTDFRLCTFKFDPSCSAYLGMLNPETSTHAVPINKATGVPLDVCEYNDDNGVTQTCSGGCWWHYTTCDTAVTEDACDERRRQEGSRFVYCGGPTALAAPAASLLQDTLLDSPVKTFTLSQHTTPSCTDVVANTKTVTFLQCYPYAEICNYLDGCTLVGAKSVIVDWGIFPGKGEQVRFVWYPREACDGSGGALTAQNVACVTGGQCWTATDTKVVNGKSVQSTRAFHVKCSTQEKGLPDVDDVKIKWDFYGLQCKWQYTLAAETTNYWLDTTNLGKKQELVVKDLALKMQNVDVTELTALCDFYFKLRHSDAPAVKRSRNKTVLIRNCDHPRFNVGHPGDGGVFVKDTCAAGAWATTADARRPAPFQACAGALVFPNNDDVTSARSVRQTKTMFVETTTDLACCNPNPLVGAPFTCRQFSERSPSIKLCSDSTANDVGEYYQGMRSPEVYVFARVRANSIVIGGALLVGVVVLAGLLSWKTHSDIADVDVYVSLGH</sequence>
<accession>A0A485KVR1</accession>
<protein>
    <submittedName>
        <fullName evidence="4">Aste57867_12271 protein</fullName>
    </submittedName>
</protein>
<keyword evidence="1" id="KW-1133">Transmembrane helix</keyword>
<evidence type="ECO:0000313" key="4">
    <source>
        <dbReference type="EMBL" id="VFT89124.1"/>
    </source>
</evidence>
<dbReference type="OrthoDB" id="73099at2759"/>
<evidence type="ECO:0000256" key="1">
    <source>
        <dbReference type="SAM" id="Phobius"/>
    </source>
</evidence>
<dbReference type="Proteomes" id="UP000332933">
    <property type="component" value="Unassembled WGS sequence"/>
</dbReference>
<keyword evidence="1" id="KW-0812">Transmembrane</keyword>
<feature type="signal peptide" evidence="2">
    <location>
        <begin position="1"/>
        <end position="17"/>
    </location>
</feature>
<evidence type="ECO:0000313" key="5">
    <source>
        <dbReference type="Proteomes" id="UP000332933"/>
    </source>
</evidence>
<keyword evidence="1" id="KW-0472">Membrane</keyword>
<reference evidence="4 5" key="1">
    <citation type="submission" date="2019-03" db="EMBL/GenBank/DDBJ databases">
        <authorList>
            <person name="Gaulin E."/>
            <person name="Dumas B."/>
        </authorList>
    </citation>
    <scope>NUCLEOTIDE SEQUENCE [LARGE SCALE GENOMIC DNA]</scope>
    <source>
        <strain evidence="4">CBS 568.67</strain>
    </source>
</reference>
<evidence type="ECO:0000313" key="3">
    <source>
        <dbReference type="EMBL" id="KAF0696997.1"/>
    </source>
</evidence>
<feature type="transmembrane region" description="Helical" evidence="1">
    <location>
        <begin position="977"/>
        <end position="996"/>
    </location>
</feature>
<dbReference type="AlphaFoldDB" id="A0A485KVR1"/>
<keyword evidence="5" id="KW-1185">Reference proteome</keyword>
<proteinExistence type="predicted"/>
<organism evidence="4 5">
    <name type="scientific">Aphanomyces stellatus</name>
    <dbReference type="NCBI Taxonomy" id="120398"/>
    <lineage>
        <taxon>Eukaryota</taxon>
        <taxon>Sar</taxon>
        <taxon>Stramenopiles</taxon>
        <taxon>Oomycota</taxon>
        <taxon>Saprolegniomycetes</taxon>
        <taxon>Saprolegniales</taxon>
        <taxon>Verrucalvaceae</taxon>
        <taxon>Aphanomyces</taxon>
    </lineage>
</organism>
<keyword evidence="2" id="KW-0732">Signal</keyword>
<name>A0A485KVR1_9STRA</name>
<gene>
    <name evidence="4" type="primary">Aste57867_12271</name>
    <name evidence="3" type="ORF">As57867_012226</name>
    <name evidence="4" type="ORF">ASTE57867_12271</name>
</gene>